<dbReference type="SUPFAM" id="SSF51445">
    <property type="entry name" value="(Trans)glycosidases"/>
    <property type="match status" value="1"/>
</dbReference>
<evidence type="ECO:0000256" key="1">
    <source>
        <dbReference type="ARBA" id="ARBA00008773"/>
    </source>
</evidence>
<keyword evidence="3" id="KW-0326">Glycosidase</keyword>
<evidence type="ECO:0000313" key="6">
    <source>
        <dbReference type="Proteomes" id="UP001054889"/>
    </source>
</evidence>
<organism evidence="5 6">
    <name type="scientific">Eleusine coracana subsp. coracana</name>
    <dbReference type="NCBI Taxonomy" id="191504"/>
    <lineage>
        <taxon>Eukaryota</taxon>
        <taxon>Viridiplantae</taxon>
        <taxon>Streptophyta</taxon>
        <taxon>Embryophyta</taxon>
        <taxon>Tracheophyta</taxon>
        <taxon>Spermatophyta</taxon>
        <taxon>Magnoliopsida</taxon>
        <taxon>Liliopsida</taxon>
        <taxon>Poales</taxon>
        <taxon>Poaceae</taxon>
        <taxon>PACMAD clade</taxon>
        <taxon>Chloridoideae</taxon>
        <taxon>Cynodonteae</taxon>
        <taxon>Eleusininae</taxon>
        <taxon>Eleusine</taxon>
    </lineage>
</organism>
<dbReference type="GO" id="GO:0004553">
    <property type="term" value="F:hydrolase activity, hydrolyzing O-glycosyl compounds"/>
    <property type="evidence" value="ECO:0007669"/>
    <property type="project" value="InterPro"/>
</dbReference>
<reference evidence="5" key="1">
    <citation type="journal article" date="2018" name="DNA Res.">
        <title>Multiple hybrid de novo genome assembly of finger millet, an orphan allotetraploid crop.</title>
        <authorList>
            <person name="Hatakeyama M."/>
            <person name="Aluri S."/>
            <person name="Balachadran M.T."/>
            <person name="Sivarajan S.R."/>
            <person name="Patrignani A."/>
            <person name="Gruter S."/>
            <person name="Poveda L."/>
            <person name="Shimizu-Inatsugi R."/>
            <person name="Baeten J."/>
            <person name="Francoijs K.J."/>
            <person name="Nataraja K.N."/>
            <person name="Reddy Y.A.N."/>
            <person name="Phadnis S."/>
            <person name="Ravikumar R.L."/>
            <person name="Schlapbach R."/>
            <person name="Sreeman S.M."/>
            <person name="Shimizu K.K."/>
        </authorList>
    </citation>
    <scope>NUCLEOTIDE SEQUENCE</scope>
</reference>
<sequence>MSNVVRHVGQGTPRFAMFNENQKPEGVEKNFGLFRPNMTEIAYLLIELMVQGLHVFLFSETLFWMCVAESTKSIFKQDMAH</sequence>
<keyword evidence="6" id="KW-1185">Reference proteome</keyword>
<comment type="caution">
    <text evidence="5">The sequence shown here is derived from an EMBL/GenBank/DDBJ whole genome shotgun (WGS) entry which is preliminary data.</text>
</comment>
<evidence type="ECO:0000313" key="5">
    <source>
        <dbReference type="EMBL" id="GJN17435.1"/>
    </source>
</evidence>
<dbReference type="InterPro" id="IPR000490">
    <property type="entry name" value="Glyco_hydro_17"/>
</dbReference>
<dbReference type="GO" id="GO:0005975">
    <property type="term" value="P:carbohydrate metabolic process"/>
    <property type="evidence" value="ECO:0007669"/>
    <property type="project" value="InterPro"/>
</dbReference>
<dbReference type="EMBL" id="BQKI01000073">
    <property type="protein sequence ID" value="GJN17435.1"/>
    <property type="molecule type" value="Genomic_DNA"/>
</dbReference>
<evidence type="ECO:0000256" key="3">
    <source>
        <dbReference type="ARBA" id="ARBA00023295"/>
    </source>
</evidence>
<reference evidence="5" key="2">
    <citation type="submission" date="2021-12" db="EMBL/GenBank/DDBJ databases">
        <title>Resequencing data analysis of finger millet.</title>
        <authorList>
            <person name="Hatakeyama M."/>
            <person name="Aluri S."/>
            <person name="Balachadran M.T."/>
            <person name="Sivarajan S.R."/>
            <person name="Poveda L."/>
            <person name="Shimizu-Inatsugi R."/>
            <person name="Schlapbach R."/>
            <person name="Sreeman S.M."/>
            <person name="Shimizu K.K."/>
        </authorList>
    </citation>
    <scope>NUCLEOTIDE SEQUENCE</scope>
</reference>
<dbReference type="InterPro" id="IPR017853">
    <property type="entry name" value="GH"/>
</dbReference>
<dbReference type="Proteomes" id="UP001054889">
    <property type="component" value="Unassembled WGS sequence"/>
</dbReference>
<proteinExistence type="inferred from homology"/>
<dbReference type="AlphaFoldDB" id="A0AAV5E491"/>
<protein>
    <submittedName>
        <fullName evidence="5">Uncharacterized protein</fullName>
    </submittedName>
</protein>
<evidence type="ECO:0000256" key="4">
    <source>
        <dbReference type="RuleBase" id="RU004335"/>
    </source>
</evidence>
<accession>A0AAV5E491</accession>
<keyword evidence="2" id="KW-0378">Hydrolase</keyword>
<name>A0AAV5E491_ELECO</name>
<comment type="similarity">
    <text evidence="1 4">Belongs to the glycosyl hydrolase 17 family.</text>
</comment>
<dbReference type="Gene3D" id="3.20.20.80">
    <property type="entry name" value="Glycosidases"/>
    <property type="match status" value="1"/>
</dbReference>
<gene>
    <name evidence="5" type="primary">gb04499</name>
    <name evidence="5" type="ORF">PR202_gb04499</name>
</gene>
<dbReference type="Pfam" id="PF00332">
    <property type="entry name" value="Glyco_hydro_17"/>
    <property type="match status" value="1"/>
</dbReference>
<evidence type="ECO:0000256" key="2">
    <source>
        <dbReference type="ARBA" id="ARBA00022801"/>
    </source>
</evidence>